<evidence type="ECO:0000256" key="1">
    <source>
        <dbReference type="SAM" id="MobiDB-lite"/>
    </source>
</evidence>
<feature type="compositionally biased region" description="Low complexity" evidence="1">
    <location>
        <begin position="131"/>
        <end position="146"/>
    </location>
</feature>
<evidence type="ECO:0000313" key="3">
    <source>
        <dbReference type="Proteomes" id="UP000069940"/>
    </source>
</evidence>
<sequence length="489" mass="54479">MADSSAPTSMDFRTFVRDLNQSAHIDYGSSGGGSRICCPAESRLSQEFENNMQHLLSNFDLGDQKDVPMAAVSEIPAAPREVELLETDHPVNDSAFPVDISSHNESLETTLDNEDDPLELTGDDDSEDAGDGASSDEQQQSRSLSLSYSLSISHAQENYSQYSQSTDKGLSKRYDSPCSYEDDRESECTNFDKLDDWNDFIADMQNNNNNNGDPASRDFREYYDEYLNSKGLKGSDDGEDSTDGCNIKVNSSSETTGTDKDTSSNSLEDEWDNRSTPADRSTMDKSTSFMEYRNPPLDVEDDPMDTEGNSSATTGVPIQRVPSGKRKFCYDDLDDIEYEVTEVITEKFRKTDEVPFYGCHEPISLIDDELFAQMVRIESSSSKTPIPEENSEYGTSSNEISIYDKRVDDEGNLDEGESNIATTPTNAKNLEQMFQTFESAPRNSSTKSVNNQRLQHKVLSRNSAIEPSSSPFHHFDRSFIAKVVDSNGD</sequence>
<feature type="region of interest" description="Disordered" evidence="1">
    <location>
        <begin position="158"/>
        <end position="184"/>
    </location>
</feature>
<reference evidence="3" key="1">
    <citation type="journal article" date="2015" name="Proc. Natl. Acad. Sci. U.S.A.">
        <title>Genome sequence of the Asian Tiger mosquito, Aedes albopictus, reveals insights into its biology, genetics, and evolution.</title>
        <authorList>
            <person name="Chen X.G."/>
            <person name="Jiang X."/>
            <person name="Gu J."/>
            <person name="Xu M."/>
            <person name="Wu Y."/>
            <person name="Deng Y."/>
            <person name="Zhang C."/>
            <person name="Bonizzoni M."/>
            <person name="Dermauw W."/>
            <person name="Vontas J."/>
            <person name="Armbruster P."/>
            <person name="Huang X."/>
            <person name="Yang Y."/>
            <person name="Zhang H."/>
            <person name="He W."/>
            <person name="Peng H."/>
            <person name="Liu Y."/>
            <person name="Wu K."/>
            <person name="Chen J."/>
            <person name="Lirakis M."/>
            <person name="Topalis P."/>
            <person name="Van Leeuwen T."/>
            <person name="Hall A.B."/>
            <person name="Jiang X."/>
            <person name="Thorpe C."/>
            <person name="Mueller R.L."/>
            <person name="Sun C."/>
            <person name="Waterhouse R.M."/>
            <person name="Yan G."/>
            <person name="Tu Z.J."/>
            <person name="Fang X."/>
            <person name="James A.A."/>
        </authorList>
    </citation>
    <scope>NUCLEOTIDE SEQUENCE [LARGE SCALE GENOMIC DNA]</scope>
    <source>
        <strain evidence="3">Foshan</strain>
    </source>
</reference>
<feature type="region of interest" description="Disordered" evidence="1">
    <location>
        <begin position="230"/>
        <end position="318"/>
    </location>
</feature>
<dbReference type="RefSeq" id="XP_019562153.3">
    <property type="nucleotide sequence ID" value="XM_019706608.4"/>
</dbReference>
<feature type="compositionally biased region" description="Acidic residues" evidence="1">
    <location>
        <begin position="111"/>
        <end position="130"/>
    </location>
</feature>
<feature type="region of interest" description="Disordered" evidence="1">
    <location>
        <begin position="108"/>
        <end position="146"/>
    </location>
</feature>
<keyword evidence="3" id="KW-1185">Reference proteome</keyword>
<reference evidence="2" key="2">
    <citation type="submission" date="2025-05" db="UniProtKB">
        <authorList>
            <consortium name="EnsemblMetazoa"/>
        </authorList>
    </citation>
    <scope>IDENTIFICATION</scope>
    <source>
        <strain evidence="2">Foshan</strain>
    </source>
</reference>
<feature type="compositionally biased region" description="Polar residues" evidence="1">
    <location>
        <begin position="158"/>
        <end position="168"/>
    </location>
</feature>
<organism evidence="2 3">
    <name type="scientific">Aedes albopictus</name>
    <name type="common">Asian tiger mosquito</name>
    <name type="synonym">Stegomyia albopicta</name>
    <dbReference type="NCBI Taxonomy" id="7160"/>
    <lineage>
        <taxon>Eukaryota</taxon>
        <taxon>Metazoa</taxon>
        <taxon>Ecdysozoa</taxon>
        <taxon>Arthropoda</taxon>
        <taxon>Hexapoda</taxon>
        <taxon>Insecta</taxon>
        <taxon>Pterygota</taxon>
        <taxon>Neoptera</taxon>
        <taxon>Endopterygota</taxon>
        <taxon>Diptera</taxon>
        <taxon>Nematocera</taxon>
        <taxon>Culicoidea</taxon>
        <taxon>Culicidae</taxon>
        <taxon>Culicinae</taxon>
        <taxon>Aedini</taxon>
        <taxon>Aedes</taxon>
        <taxon>Stegomyia</taxon>
    </lineage>
</organism>
<protein>
    <submittedName>
        <fullName evidence="2">Uncharacterized protein</fullName>
    </submittedName>
</protein>
<dbReference type="EnsemblMetazoa" id="AALFPA23_020718.R30593">
    <property type="protein sequence ID" value="AALFPA23_020718.P30593"/>
    <property type="gene ID" value="AALFPA23_020718"/>
</dbReference>
<proteinExistence type="predicted"/>
<feature type="compositionally biased region" description="Polar residues" evidence="1">
    <location>
        <begin position="274"/>
        <end position="289"/>
    </location>
</feature>
<dbReference type="Proteomes" id="UP000069940">
    <property type="component" value="Unassembled WGS sequence"/>
</dbReference>
<evidence type="ECO:0000313" key="2">
    <source>
        <dbReference type="EnsemblMetazoa" id="AALFPA23_020718.P30593"/>
    </source>
</evidence>
<accession>A0ABM1ZQJ9</accession>
<feature type="compositionally biased region" description="Polar residues" evidence="1">
    <location>
        <begin position="307"/>
        <end position="316"/>
    </location>
</feature>
<dbReference type="GeneID" id="109430542"/>
<name>A0ABM1ZQJ9_AEDAL</name>